<accession>C0B7F3</accession>
<dbReference type="HOGENOM" id="CLU_166065_1_0_9"/>
<evidence type="ECO:0000256" key="1">
    <source>
        <dbReference type="SAM" id="Phobius"/>
    </source>
</evidence>
<feature type="transmembrane region" description="Helical" evidence="1">
    <location>
        <begin position="43"/>
        <end position="65"/>
    </location>
</feature>
<proteinExistence type="predicted"/>
<dbReference type="EMBL" id="ABVR01000037">
    <property type="protein sequence ID" value="EEG90846.1"/>
    <property type="molecule type" value="Genomic_DNA"/>
</dbReference>
<comment type="caution">
    <text evidence="2">The sequence shown here is derived from an EMBL/GenBank/DDBJ whole genome shotgun (WGS) entry which is preliminary data.</text>
</comment>
<evidence type="ECO:0000313" key="2">
    <source>
        <dbReference type="EMBL" id="EEG90846.1"/>
    </source>
</evidence>
<dbReference type="AlphaFoldDB" id="C0B7F3"/>
<organism evidence="2 3">
    <name type="scientific">Coprococcus comes ATCC 27758</name>
    <dbReference type="NCBI Taxonomy" id="470146"/>
    <lineage>
        <taxon>Bacteria</taxon>
        <taxon>Bacillati</taxon>
        <taxon>Bacillota</taxon>
        <taxon>Clostridia</taxon>
        <taxon>Lachnospirales</taxon>
        <taxon>Lachnospiraceae</taxon>
        <taxon>Coprococcus</taxon>
    </lineage>
</organism>
<keyword evidence="1" id="KW-1133">Transmembrane helix</keyword>
<evidence type="ECO:0008006" key="4">
    <source>
        <dbReference type="Google" id="ProtNLM"/>
    </source>
</evidence>
<name>C0B7F3_9FIRM</name>
<sequence length="96" mass="11115">MSEPKQRVTAERACMEMNRIEELLATTKLNDMMHKKDDDQKTTVLWILAIIGAVAAVAAIAYAVYCFFTPDYLEDFEEDFDDDFDNDFFSDEDEVQ</sequence>
<keyword evidence="1" id="KW-0812">Transmembrane</keyword>
<reference evidence="2 3" key="2">
    <citation type="submission" date="2009-03" db="EMBL/GenBank/DDBJ databases">
        <title>Draft genome sequence of Coprococcus comes (ATCC 27758).</title>
        <authorList>
            <person name="Sudarsanam P."/>
            <person name="Ley R."/>
            <person name="Guruge J."/>
            <person name="Turnbaugh P.J."/>
            <person name="Mahowald M."/>
            <person name="Liep D."/>
            <person name="Gordon J."/>
        </authorList>
    </citation>
    <scope>NUCLEOTIDE SEQUENCE [LARGE SCALE GENOMIC DNA]</scope>
    <source>
        <strain evidence="2 3">ATCC 27758</strain>
    </source>
</reference>
<reference evidence="2 3" key="1">
    <citation type="submission" date="2009-02" db="EMBL/GenBank/DDBJ databases">
        <authorList>
            <person name="Fulton L."/>
            <person name="Clifton S."/>
            <person name="Fulton B."/>
            <person name="Xu J."/>
            <person name="Minx P."/>
            <person name="Pepin K.H."/>
            <person name="Johnson M."/>
            <person name="Bhonagiri V."/>
            <person name="Nash W.E."/>
            <person name="Mardis E.R."/>
            <person name="Wilson R.K."/>
        </authorList>
    </citation>
    <scope>NUCLEOTIDE SEQUENCE [LARGE SCALE GENOMIC DNA]</scope>
    <source>
        <strain evidence="2 3">ATCC 27758</strain>
    </source>
</reference>
<dbReference type="Proteomes" id="UP000003793">
    <property type="component" value="Unassembled WGS sequence"/>
</dbReference>
<evidence type="ECO:0000313" key="3">
    <source>
        <dbReference type="Proteomes" id="UP000003793"/>
    </source>
</evidence>
<protein>
    <recommendedName>
        <fullName evidence="4">DUF4366 domain-containing protein</fullName>
    </recommendedName>
</protein>
<keyword evidence="1" id="KW-0472">Membrane</keyword>
<gene>
    <name evidence="2" type="ORF">COPCOM_01074</name>
</gene>